<feature type="transmembrane region" description="Helical" evidence="7">
    <location>
        <begin position="146"/>
        <end position="167"/>
    </location>
</feature>
<reference evidence="8" key="1">
    <citation type="submission" date="2020-05" db="EMBL/GenBank/DDBJ databases">
        <authorList>
            <person name="Chiriac C."/>
            <person name="Salcher M."/>
            <person name="Ghai R."/>
            <person name="Kavagutti S V."/>
        </authorList>
    </citation>
    <scope>NUCLEOTIDE SEQUENCE</scope>
</reference>
<feature type="transmembrane region" description="Helical" evidence="7">
    <location>
        <begin position="223"/>
        <end position="242"/>
    </location>
</feature>
<dbReference type="GO" id="GO:0071555">
    <property type="term" value="P:cell wall organization"/>
    <property type="evidence" value="ECO:0007669"/>
    <property type="project" value="TreeGrafter"/>
</dbReference>
<evidence type="ECO:0000256" key="5">
    <source>
        <dbReference type="ARBA" id="ARBA00022989"/>
    </source>
</evidence>
<dbReference type="Pfam" id="PF10555">
    <property type="entry name" value="MraY_sig1"/>
    <property type="match status" value="1"/>
</dbReference>
<dbReference type="EMBL" id="CAFBLU010000003">
    <property type="protein sequence ID" value="CAB4863201.1"/>
    <property type="molecule type" value="Genomic_DNA"/>
</dbReference>
<keyword evidence="3" id="KW-0808">Transferase</keyword>
<dbReference type="CDD" id="cd06852">
    <property type="entry name" value="GT_MraY"/>
    <property type="match status" value="1"/>
</dbReference>
<feature type="transmembrane region" description="Helical" evidence="7">
    <location>
        <begin position="107"/>
        <end position="126"/>
    </location>
</feature>
<evidence type="ECO:0000313" key="8">
    <source>
        <dbReference type="EMBL" id="CAB4863201.1"/>
    </source>
</evidence>
<dbReference type="InterPro" id="IPR000715">
    <property type="entry name" value="Glycosyl_transferase_4"/>
</dbReference>
<comment type="similarity">
    <text evidence="2">Belongs to the glycosyltransferase 4 family. MraY subfamily.</text>
</comment>
<evidence type="ECO:0000256" key="7">
    <source>
        <dbReference type="SAM" id="Phobius"/>
    </source>
</evidence>
<dbReference type="PROSITE" id="PS01348">
    <property type="entry name" value="MRAY_2"/>
    <property type="match status" value="1"/>
</dbReference>
<evidence type="ECO:0000256" key="3">
    <source>
        <dbReference type="ARBA" id="ARBA00022679"/>
    </source>
</evidence>
<feature type="transmembrane region" description="Helical" evidence="7">
    <location>
        <begin position="298"/>
        <end position="317"/>
    </location>
</feature>
<gene>
    <name evidence="8" type="ORF">UFOPK3444_00297</name>
</gene>
<keyword evidence="5 7" id="KW-1133">Transmembrane helix</keyword>
<dbReference type="HAMAP" id="MF_00038">
    <property type="entry name" value="MraY"/>
    <property type="match status" value="1"/>
</dbReference>
<feature type="transmembrane region" description="Helical" evidence="7">
    <location>
        <begin position="47"/>
        <end position="70"/>
    </location>
</feature>
<keyword evidence="6 7" id="KW-0472">Membrane</keyword>
<feature type="transmembrane region" description="Helical" evidence="7">
    <location>
        <begin position="6"/>
        <end position="27"/>
    </location>
</feature>
<accession>A0A6J7CZ40</accession>
<evidence type="ECO:0000256" key="4">
    <source>
        <dbReference type="ARBA" id="ARBA00022692"/>
    </source>
</evidence>
<sequence>MGRVLIAGTASLLICLFLAPSFIAFIARREFGQNIREDGPKGHMSKAGTPTMGGIIIFASIAIPFLILTAGGWEEMAVFGTALACALVGFADDYTKIVKKRSLGLRARTKLGVTMIISVALWWVATRKVGLPETVRLRFVDAEVDLGWLYPVFIYLVVAGSTSAVNLTDGLDGLAAGCCAIVLLAYIGITFLTTGQSELALLCGCLVGACVGFLWFNSFPASIFMGDTGSLGLGGALAALAVMTQTEILLVLLGGIFVLEALSVVIQVISFRFFRRRVFLMAPIHHHFELKQWSETKIILRFWIVAAAFSAIAFTLYQSSIR</sequence>
<keyword evidence="4 7" id="KW-0812">Transmembrane</keyword>
<evidence type="ECO:0000256" key="1">
    <source>
        <dbReference type="ARBA" id="ARBA00004141"/>
    </source>
</evidence>
<organism evidence="8">
    <name type="scientific">freshwater metagenome</name>
    <dbReference type="NCBI Taxonomy" id="449393"/>
    <lineage>
        <taxon>unclassified sequences</taxon>
        <taxon>metagenomes</taxon>
        <taxon>ecological metagenomes</taxon>
    </lineage>
</organism>
<protein>
    <submittedName>
        <fullName evidence="8">Unannotated protein</fullName>
    </submittedName>
</protein>
<dbReference type="GO" id="GO:0008963">
    <property type="term" value="F:phospho-N-acetylmuramoyl-pentapeptide-transferase activity"/>
    <property type="evidence" value="ECO:0007669"/>
    <property type="project" value="InterPro"/>
</dbReference>
<dbReference type="PANTHER" id="PTHR22926">
    <property type="entry name" value="PHOSPHO-N-ACETYLMURAMOYL-PENTAPEPTIDE-TRANSFERASE"/>
    <property type="match status" value="1"/>
</dbReference>
<dbReference type="GO" id="GO:0044038">
    <property type="term" value="P:cell wall macromolecule biosynthetic process"/>
    <property type="evidence" value="ECO:0007669"/>
    <property type="project" value="TreeGrafter"/>
</dbReference>
<evidence type="ECO:0000256" key="6">
    <source>
        <dbReference type="ARBA" id="ARBA00023136"/>
    </source>
</evidence>
<name>A0A6J7CZ40_9ZZZZ</name>
<dbReference type="Pfam" id="PF00953">
    <property type="entry name" value="Glycos_transf_4"/>
    <property type="match status" value="1"/>
</dbReference>
<dbReference type="NCBIfam" id="TIGR00445">
    <property type="entry name" value="mraY"/>
    <property type="match status" value="1"/>
</dbReference>
<dbReference type="InterPro" id="IPR018480">
    <property type="entry name" value="PNAcMuramoyl-5peptid_Trfase_CS"/>
</dbReference>
<feature type="transmembrane region" description="Helical" evidence="7">
    <location>
        <begin position="199"/>
        <end position="216"/>
    </location>
</feature>
<evidence type="ECO:0000256" key="2">
    <source>
        <dbReference type="ARBA" id="ARBA00005583"/>
    </source>
</evidence>
<proteinExistence type="inferred from homology"/>
<dbReference type="GO" id="GO:0005886">
    <property type="term" value="C:plasma membrane"/>
    <property type="evidence" value="ECO:0007669"/>
    <property type="project" value="TreeGrafter"/>
</dbReference>
<dbReference type="AlphaFoldDB" id="A0A6J7CZ40"/>
<dbReference type="InterPro" id="IPR003524">
    <property type="entry name" value="PNAcMuramoyl-5peptid_Trfase"/>
</dbReference>
<comment type="subcellular location">
    <subcellularLocation>
        <location evidence="1">Membrane</location>
        <topology evidence="1">Multi-pass membrane protein</topology>
    </subcellularLocation>
</comment>
<feature type="transmembrane region" description="Helical" evidence="7">
    <location>
        <begin position="248"/>
        <end position="271"/>
    </location>
</feature>
<dbReference type="PROSITE" id="PS01347">
    <property type="entry name" value="MRAY_1"/>
    <property type="match status" value="1"/>
</dbReference>
<dbReference type="PANTHER" id="PTHR22926:SF5">
    <property type="entry name" value="PHOSPHO-N-ACETYLMURAMOYL-PENTAPEPTIDE-TRANSFERASE HOMOLOG"/>
    <property type="match status" value="1"/>
</dbReference>
<feature type="transmembrane region" description="Helical" evidence="7">
    <location>
        <begin position="174"/>
        <end position="193"/>
    </location>
</feature>